<name>A0ABR2FJJ7_9ROSI</name>
<feature type="compositionally biased region" description="Polar residues" evidence="2">
    <location>
        <begin position="189"/>
        <end position="201"/>
    </location>
</feature>
<evidence type="ECO:0000313" key="4">
    <source>
        <dbReference type="EMBL" id="KAK8581040.1"/>
    </source>
</evidence>
<evidence type="ECO:0000256" key="2">
    <source>
        <dbReference type="SAM" id="MobiDB-lite"/>
    </source>
</evidence>
<gene>
    <name evidence="4" type="ORF">V6N12_071286</name>
</gene>
<keyword evidence="5" id="KW-1185">Reference proteome</keyword>
<comment type="caution">
    <text evidence="4">The sequence shown here is derived from an EMBL/GenBank/DDBJ whole genome shotgun (WGS) entry which is preliminary data.</text>
</comment>
<dbReference type="PANTHER" id="PTHR31304:SF38">
    <property type="entry name" value="LOB DOMAIN-CONTAINING PROTEIN"/>
    <property type="match status" value="1"/>
</dbReference>
<comment type="similarity">
    <text evidence="1">Belongs to the LOB domain-containing protein family.</text>
</comment>
<dbReference type="Proteomes" id="UP001472677">
    <property type="component" value="Unassembled WGS sequence"/>
</dbReference>
<reference evidence="4 5" key="1">
    <citation type="journal article" date="2024" name="G3 (Bethesda)">
        <title>Genome assembly of Hibiscus sabdariffa L. provides insights into metabolisms of medicinal natural products.</title>
        <authorList>
            <person name="Kim T."/>
        </authorList>
    </citation>
    <scope>NUCLEOTIDE SEQUENCE [LARGE SCALE GENOMIC DNA]</scope>
    <source>
        <strain evidence="4">TK-2024</strain>
        <tissue evidence="4">Old leaves</tissue>
    </source>
</reference>
<sequence length="218" mass="24079">MSCNGCRVLRKGCKETCVLRSSLRWIESPEAQGNATLFLAKFFGRSDLLSLISSVPESQRPALFQSLLFEACGRTVNPVNGAVGLLSSGNWHICQAAVETVLQGGALRPIPGILAGVWTTSFDESSDRFCGNNSYNFQNRYVESKPLMRMMMENETASDLSLSLMTKSGGGRRGGRRYEEENKRAKTPSVYTDESEITTSKSNEDEGSQKRKILKLFV</sequence>
<evidence type="ECO:0000259" key="3">
    <source>
        <dbReference type="PROSITE" id="PS50891"/>
    </source>
</evidence>
<dbReference type="Pfam" id="PF03195">
    <property type="entry name" value="LOB"/>
    <property type="match status" value="1"/>
</dbReference>
<dbReference type="PANTHER" id="PTHR31304">
    <property type="entry name" value="LOB DOMAIN-CONTAINING PROTEIN 38"/>
    <property type="match status" value="1"/>
</dbReference>
<proteinExistence type="inferred from homology"/>
<evidence type="ECO:0000313" key="5">
    <source>
        <dbReference type="Proteomes" id="UP001472677"/>
    </source>
</evidence>
<evidence type="ECO:0000256" key="1">
    <source>
        <dbReference type="ARBA" id="ARBA00005474"/>
    </source>
</evidence>
<dbReference type="PROSITE" id="PS50891">
    <property type="entry name" value="LOB"/>
    <property type="match status" value="1"/>
</dbReference>
<feature type="region of interest" description="Disordered" evidence="2">
    <location>
        <begin position="163"/>
        <end position="210"/>
    </location>
</feature>
<protein>
    <recommendedName>
        <fullName evidence="3">LOB domain-containing protein</fullName>
    </recommendedName>
</protein>
<organism evidence="4 5">
    <name type="scientific">Hibiscus sabdariffa</name>
    <name type="common">roselle</name>
    <dbReference type="NCBI Taxonomy" id="183260"/>
    <lineage>
        <taxon>Eukaryota</taxon>
        <taxon>Viridiplantae</taxon>
        <taxon>Streptophyta</taxon>
        <taxon>Embryophyta</taxon>
        <taxon>Tracheophyta</taxon>
        <taxon>Spermatophyta</taxon>
        <taxon>Magnoliopsida</taxon>
        <taxon>eudicotyledons</taxon>
        <taxon>Gunneridae</taxon>
        <taxon>Pentapetalae</taxon>
        <taxon>rosids</taxon>
        <taxon>malvids</taxon>
        <taxon>Malvales</taxon>
        <taxon>Malvaceae</taxon>
        <taxon>Malvoideae</taxon>
        <taxon>Hibiscus</taxon>
    </lineage>
</organism>
<dbReference type="EMBL" id="JBBPBM010000006">
    <property type="protein sequence ID" value="KAK8581040.1"/>
    <property type="molecule type" value="Genomic_DNA"/>
</dbReference>
<dbReference type="InterPro" id="IPR004883">
    <property type="entry name" value="LOB"/>
</dbReference>
<feature type="domain" description="LOB" evidence="3">
    <location>
        <begin position="1"/>
        <end position="107"/>
    </location>
</feature>
<accession>A0ABR2FJJ7</accession>